<dbReference type="FunFam" id="2.60.120.330:FF:000134">
    <property type="entry name" value="Uncharacterized protein"/>
    <property type="match status" value="1"/>
</dbReference>
<dbReference type="Pfam" id="PF03171">
    <property type="entry name" value="2OG-FeII_Oxy"/>
    <property type="match status" value="1"/>
</dbReference>
<dbReference type="Pfam" id="PF14226">
    <property type="entry name" value="DIOX_N"/>
    <property type="match status" value="1"/>
</dbReference>
<dbReference type="PANTHER" id="PTHR47991">
    <property type="entry name" value="OXOGLUTARATE/IRON-DEPENDENT DIOXYGENASE"/>
    <property type="match status" value="1"/>
</dbReference>
<dbReference type="EMBL" id="JBAMMX010000024">
    <property type="protein sequence ID" value="KAK6916155.1"/>
    <property type="molecule type" value="Genomic_DNA"/>
</dbReference>
<keyword evidence="4" id="KW-0560">Oxidoreductase</keyword>
<evidence type="ECO:0000256" key="4">
    <source>
        <dbReference type="RuleBase" id="RU003682"/>
    </source>
</evidence>
<dbReference type="InterPro" id="IPR005123">
    <property type="entry name" value="Oxoglu/Fe-dep_dioxygenase_dom"/>
</dbReference>
<dbReference type="GO" id="GO:0051213">
    <property type="term" value="F:dioxygenase activity"/>
    <property type="evidence" value="ECO:0007669"/>
    <property type="project" value="UniProtKB-KW"/>
</dbReference>
<evidence type="ECO:0000256" key="2">
    <source>
        <dbReference type="ARBA" id="ARBA00022723"/>
    </source>
</evidence>
<dbReference type="InterPro" id="IPR044861">
    <property type="entry name" value="IPNS-like_FE2OG_OXY"/>
</dbReference>
<keyword evidence="6" id="KW-0223">Dioxygenase</keyword>
<reference evidence="6 7" key="1">
    <citation type="submission" date="2023-12" db="EMBL/GenBank/DDBJ databases">
        <title>A high-quality genome assembly for Dillenia turbinata (Dilleniales).</title>
        <authorList>
            <person name="Chanderbali A."/>
        </authorList>
    </citation>
    <scope>NUCLEOTIDE SEQUENCE [LARGE SCALE GENOMIC DNA]</scope>
    <source>
        <strain evidence="6">LSX21</strain>
        <tissue evidence="6">Leaf</tissue>
    </source>
</reference>
<evidence type="ECO:0000313" key="6">
    <source>
        <dbReference type="EMBL" id="KAK6916155.1"/>
    </source>
</evidence>
<dbReference type="InterPro" id="IPR027443">
    <property type="entry name" value="IPNS-like_sf"/>
</dbReference>
<evidence type="ECO:0000256" key="1">
    <source>
        <dbReference type="ARBA" id="ARBA00008056"/>
    </source>
</evidence>
<name>A0AAN8YXS6_9MAGN</name>
<accession>A0AAN8YXS6</accession>
<evidence type="ECO:0000259" key="5">
    <source>
        <dbReference type="PROSITE" id="PS51471"/>
    </source>
</evidence>
<comment type="similarity">
    <text evidence="1 4">Belongs to the iron/ascorbate-dependent oxidoreductase family.</text>
</comment>
<dbReference type="SUPFAM" id="SSF51197">
    <property type="entry name" value="Clavaminate synthase-like"/>
    <property type="match status" value="1"/>
</dbReference>
<comment type="caution">
    <text evidence="6">The sequence shown here is derived from an EMBL/GenBank/DDBJ whole genome shotgun (WGS) entry which is preliminary data.</text>
</comment>
<evidence type="ECO:0000256" key="3">
    <source>
        <dbReference type="ARBA" id="ARBA00023004"/>
    </source>
</evidence>
<keyword evidence="3 4" id="KW-0408">Iron</keyword>
<feature type="domain" description="Fe2OG dioxygenase" evidence="5">
    <location>
        <begin position="204"/>
        <end position="304"/>
    </location>
</feature>
<keyword evidence="7" id="KW-1185">Reference proteome</keyword>
<dbReference type="InterPro" id="IPR050295">
    <property type="entry name" value="Plant_2OG-oxidoreductases"/>
</dbReference>
<protein>
    <submittedName>
        <fullName evidence="6">Isopenicillin N synthase-like, Fe(2+) 2OG dioxygenase domain</fullName>
    </submittedName>
</protein>
<dbReference type="PROSITE" id="PS51471">
    <property type="entry name" value="FE2OG_OXY"/>
    <property type="match status" value="1"/>
</dbReference>
<proteinExistence type="inferred from homology"/>
<gene>
    <name evidence="6" type="ORF">RJ641_019016</name>
</gene>
<dbReference type="GO" id="GO:0046872">
    <property type="term" value="F:metal ion binding"/>
    <property type="evidence" value="ECO:0007669"/>
    <property type="project" value="UniProtKB-KW"/>
</dbReference>
<keyword evidence="2 4" id="KW-0479">Metal-binding</keyword>
<dbReference type="AlphaFoldDB" id="A0AAN8YXS6"/>
<organism evidence="6 7">
    <name type="scientific">Dillenia turbinata</name>
    <dbReference type="NCBI Taxonomy" id="194707"/>
    <lineage>
        <taxon>Eukaryota</taxon>
        <taxon>Viridiplantae</taxon>
        <taxon>Streptophyta</taxon>
        <taxon>Embryophyta</taxon>
        <taxon>Tracheophyta</taxon>
        <taxon>Spermatophyta</taxon>
        <taxon>Magnoliopsida</taxon>
        <taxon>eudicotyledons</taxon>
        <taxon>Gunneridae</taxon>
        <taxon>Pentapetalae</taxon>
        <taxon>Dilleniales</taxon>
        <taxon>Dilleniaceae</taxon>
        <taxon>Dillenia</taxon>
    </lineage>
</organism>
<sequence>MASPAAPLVNPAKSFIKTLAESPNLTSIPSTYTYSTAPLTEPVVSGSEESIPIIDFSLLTSSSPDQRSQTIHDLGKACQDWGFFMVTNHGIPESMMKGMIEGMEDFFNLREEEKKEFQGKHVLDPVRCGTSFNASVEQVFFWRDFLKVFVHPEFHFPNKPLGFSELSHEYCKRVREVYGELLRGISKSLGLEESYIQNRLNMEDGFQILIGNLYPPCPQPELAMGMPPHSDHGFLTLLIENQTGGLQIQHNHKWVNVKAIPNSFLVNTGDQLEILTNGKYKSNVHRATVNNKATRISIALPNGPSLEDIVGPAPELTDKETNPPRYMPMKYKDYLELQQGNRLDGKACLDHVKILK</sequence>
<dbReference type="Proteomes" id="UP001370490">
    <property type="component" value="Unassembled WGS sequence"/>
</dbReference>
<evidence type="ECO:0000313" key="7">
    <source>
        <dbReference type="Proteomes" id="UP001370490"/>
    </source>
</evidence>
<dbReference type="InterPro" id="IPR026992">
    <property type="entry name" value="DIOX_N"/>
</dbReference>
<dbReference type="Gene3D" id="2.60.120.330">
    <property type="entry name" value="B-lactam Antibiotic, Isopenicillin N Synthase, Chain"/>
    <property type="match status" value="1"/>
</dbReference>